<accession>A0AAU7W6F8</accession>
<dbReference type="InterPro" id="IPR002941">
    <property type="entry name" value="DNA_methylase_N4/N6"/>
</dbReference>
<dbReference type="InterPro" id="IPR002052">
    <property type="entry name" value="DNA_methylase_N6_adenine_CS"/>
</dbReference>
<keyword evidence="3 6" id="KW-0808">Transferase</keyword>
<dbReference type="GO" id="GO:0003677">
    <property type="term" value="F:DNA binding"/>
    <property type="evidence" value="ECO:0007669"/>
    <property type="project" value="InterPro"/>
</dbReference>
<proteinExistence type="inferred from homology"/>
<evidence type="ECO:0000259" key="5">
    <source>
        <dbReference type="Pfam" id="PF01555"/>
    </source>
</evidence>
<keyword evidence="2 6" id="KW-0489">Methyltransferase</keyword>
<dbReference type="AlphaFoldDB" id="A0AAU7W6F8"/>
<dbReference type="PRINTS" id="PR00506">
    <property type="entry name" value="D21N6MTFRASE"/>
</dbReference>
<dbReference type="PROSITE" id="PS00092">
    <property type="entry name" value="N6_MTASE"/>
    <property type="match status" value="1"/>
</dbReference>
<dbReference type="Pfam" id="PF01555">
    <property type="entry name" value="N6_N4_Mtase"/>
    <property type="match status" value="1"/>
</dbReference>
<dbReference type="GO" id="GO:0008170">
    <property type="term" value="F:N-methyltransferase activity"/>
    <property type="evidence" value="ECO:0007669"/>
    <property type="project" value="InterPro"/>
</dbReference>
<sequence length="300" mass="33917">MALDGPDRIIHADNLDVLPAFPDSAFTLVYLDPPFNTGRAQSRQSMRHVRIVEPDASDEASAPVVGAVTGFAGKRYERIRGDLLRYDDRFDDYWGFLEPRLVEAWRLLADDGTLYLHLDYREAHYAKVLLDALFGRECFLNEIVWAYDYGAKAKRKWPTKHDTILVYVKDPQRYWFDSSAVDREPYMAPGLVTPEKAANGKLPTDVWWHTIVSPTGREKTGYPTQKPEGILRRIVQASTREGDWVLDFFAGSGTTGAVATALGRRFVLVDENPEAIEVMRRRFAGVAGVEFDAVQGRMDA</sequence>
<dbReference type="RefSeq" id="WP_350348072.1">
    <property type="nucleotide sequence ID" value="NZ_CP158374.1"/>
</dbReference>
<dbReference type="Gene3D" id="3.40.50.150">
    <property type="entry name" value="Vaccinia Virus protein VP39"/>
    <property type="match status" value="1"/>
</dbReference>
<organism evidence="6">
    <name type="scientific">Agromyces sp. G08B096</name>
    <dbReference type="NCBI Taxonomy" id="3156399"/>
    <lineage>
        <taxon>Bacteria</taxon>
        <taxon>Bacillati</taxon>
        <taxon>Actinomycetota</taxon>
        <taxon>Actinomycetes</taxon>
        <taxon>Micrococcales</taxon>
        <taxon>Microbacteriaceae</taxon>
        <taxon>Agromyces</taxon>
    </lineage>
</organism>
<evidence type="ECO:0000256" key="1">
    <source>
        <dbReference type="ARBA" id="ARBA00006594"/>
    </source>
</evidence>
<name>A0AAU7W6F8_9MICO</name>
<dbReference type="InterPro" id="IPR029063">
    <property type="entry name" value="SAM-dependent_MTases_sf"/>
</dbReference>
<dbReference type="SUPFAM" id="SSF53335">
    <property type="entry name" value="S-adenosyl-L-methionine-dependent methyltransferases"/>
    <property type="match status" value="1"/>
</dbReference>
<evidence type="ECO:0000256" key="4">
    <source>
        <dbReference type="ARBA" id="ARBA00022691"/>
    </source>
</evidence>
<dbReference type="EMBL" id="CP158374">
    <property type="protein sequence ID" value="XBX82051.1"/>
    <property type="molecule type" value="Genomic_DNA"/>
</dbReference>
<protein>
    <submittedName>
        <fullName evidence="6">Site-specific DNA-methyltransferase</fullName>
        <ecNumber evidence="6">2.1.1.-</ecNumber>
    </submittedName>
</protein>
<dbReference type="EC" id="2.1.1.-" evidence="6"/>
<feature type="domain" description="DNA methylase N-4/N-6" evidence="5">
    <location>
        <begin position="28"/>
        <end position="278"/>
    </location>
</feature>
<dbReference type="InterPro" id="IPR002295">
    <property type="entry name" value="N4/N6-MTase_EcoPI_Mod-like"/>
</dbReference>
<dbReference type="GO" id="GO:0032259">
    <property type="term" value="P:methylation"/>
    <property type="evidence" value="ECO:0007669"/>
    <property type="project" value="UniProtKB-KW"/>
</dbReference>
<keyword evidence="4" id="KW-0949">S-adenosyl-L-methionine</keyword>
<evidence type="ECO:0000256" key="2">
    <source>
        <dbReference type="ARBA" id="ARBA00022603"/>
    </source>
</evidence>
<reference evidence="6" key="1">
    <citation type="submission" date="2024-05" db="EMBL/GenBank/DDBJ databases">
        <authorList>
            <person name="Yu L."/>
        </authorList>
    </citation>
    <scope>NUCLEOTIDE SEQUENCE</scope>
    <source>
        <strain evidence="6">G08B096</strain>
    </source>
</reference>
<evidence type="ECO:0000313" key="6">
    <source>
        <dbReference type="EMBL" id="XBX82051.1"/>
    </source>
</evidence>
<comment type="similarity">
    <text evidence="1">Belongs to the N(4)/N(6)-methyltransferase family.</text>
</comment>
<evidence type="ECO:0000256" key="3">
    <source>
        <dbReference type="ARBA" id="ARBA00022679"/>
    </source>
</evidence>
<gene>
    <name evidence="6" type="ORF">ABIQ69_15760</name>
</gene>